<reference evidence="9 10" key="1">
    <citation type="submission" date="2019-09" db="EMBL/GenBank/DDBJ databases">
        <authorList>
            <person name="Brejova B."/>
        </authorList>
    </citation>
    <scope>NUCLEOTIDE SEQUENCE [LARGE SCALE GENOMIC DNA]</scope>
</reference>
<feature type="transmembrane region" description="Helical" evidence="8">
    <location>
        <begin position="269"/>
        <end position="288"/>
    </location>
</feature>
<dbReference type="InterPro" id="IPR051415">
    <property type="entry name" value="LAAT-1"/>
</dbReference>
<evidence type="ECO:0000256" key="8">
    <source>
        <dbReference type="SAM" id="Phobius"/>
    </source>
</evidence>
<keyword evidence="4 8" id="KW-0472">Membrane</keyword>
<keyword evidence="3 8" id="KW-1133">Transmembrane helix</keyword>
<keyword evidence="10" id="KW-1185">Reference proteome</keyword>
<feature type="compositionally biased region" description="Low complexity" evidence="7">
    <location>
        <begin position="147"/>
        <end position="162"/>
    </location>
</feature>
<feature type="transmembrane region" description="Helical" evidence="8">
    <location>
        <begin position="33"/>
        <end position="55"/>
    </location>
</feature>
<proteinExistence type="inferred from homology"/>
<feature type="transmembrane region" description="Helical" evidence="8">
    <location>
        <begin position="67"/>
        <end position="89"/>
    </location>
</feature>
<gene>
    <name evidence="9" type="ORF">SAPINGB_P001834</name>
</gene>
<comment type="similarity">
    <text evidence="5">Belongs to the laat-1 family.</text>
</comment>
<evidence type="ECO:0000313" key="10">
    <source>
        <dbReference type="Proteomes" id="UP000398389"/>
    </source>
</evidence>
<organism evidence="9 10">
    <name type="scientific">Magnusiomyces paraingens</name>
    <dbReference type="NCBI Taxonomy" id="2606893"/>
    <lineage>
        <taxon>Eukaryota</taxon>
        <taxon>Fungi</taxon>
        <taxon>Dikarya</taxon>
        <taxon>Ascomycota</taxon>
        <taxon>Saccharomycotina</taxon>
        <taxon>Dipodascomycetes</taxon>
        <taxon>Dipodascales</taxon>
        <taxon>Dipodascaceae</taxon>
        <taxon>Magnusiomyces</taxon>
    </lineage>
</organism>
<dbReference type="Gene3D" id="1.20.1280.290">
    <property type="match status" value="2"/>
</dbReference>
<evidence type="ECO:0008006" key="11">
    <source>
        <dbReference type="Google" id="ProtNLM"/>
    </source>
</evidence>
<comment type="subcellular location">
    <subcellularLocation>
        <location evidence="1">Membrane</location>
        <topology evidence="1">Multi-pass membrane protein</topology>
    </subcellularLocation>
</comment>
<dbReference type="EMBL" id="CABVLU010000002">
    <property type="protein sequence ID" value="VVT48551.1"/>
    <property type="molecule type" value="Genomic_DNA"/>
</dbReference>
<accession>A0A5E8BBG1</accession>
<feature type="region of interest" description="Disordered" evidence="7">
    <location>
        <begin position="142"/>
        <end position="216"/>
    </location>
</feature>
<dbReference type="Proteomes" id="UP000398389">
    <property type="component" value="Unassembled WGS sequence"/>
</dbReference>
<evidence type="ECO:0000256" key="2">
    <source>
        <dbReference type="ARBA" id="ARBA00022692"/>
    </source>
</evidence>
<feature type="transmembrane region" description="Helical" evidence="8">
    <location>
        <begin position="300"/>
        <end position="325"/>
    </location>
</feature>
<feature type="compositionally biased region" description="Polar residues" evidence="7">
    <location>
        <begin position="180"/>
        <end position="199"/>
    </location>
</feature>
<evidence type="ECO:0000256" key="3">
    <source>
        <dbReference type="ARBA" id="ARBA00022989"/>
    </source>
</evidence>
<evidence type="ECO:0000313" key="9">
    <source>
        <dbReference type="EMBL" id="VVT48551.1"/>
    </source>
</evidence>
<dbReference type="FunFam" id="1.20.1280.290:FF:000012">
    <property type="entry name" value="Vacuolar membrane PQ loop repeat protein"/>
    <property type="match status" value="1"/>
</dbReference>
<dbReference type="GO" id="GO:0098852">
    <property type="term" value="C:lytic vacuole membrane"/>
    <property type="evidence" value="ECO:0007669"/>
    <property type="project" value="UniProtKB-ARBA"/>
</dbReference>
<dbReference type="FunFam" id="1.20.1280.290:FF:000009">
    <property type="entry name" value="PQ loop repeat family protein"/>
    <property type="match status" value="1"/>
</dbReference>
<evidence type="ECO:0000256" key="1">
    <source>
        <dbReference type="ARBA" id="ARBA00004141"/>
    </source>
</evidence>
<feature type="transmembrane region" description="Helical" evidence="8">
    <location>
        <begin position="95"/>
        <end position="116"/>
    </location>
</feature>
<dbReference type="RefSeq" id="XP_031852445.1">
    <property type="nucleotide sequence ID" value="XM_031996554.1"/>
</dbReference>
<comment type="catalytic activity">
    <reaction evidence="6">
        <text>L-histidine(out) + L-arginine(in) = L-histidine(in) + L-arginine(out)</text>
        <dbReference type="Rhea" id="RHEA:71063"/>
        <dbReference type="ChEBI" id="CHEBI:32682"/>
        <dbReference type="ChEBI" id="CHEBI:57595"/>
    </reaction>
</comment>
<keyword evidence="2 8" id="KW-0812">Transmembrane</keyword>
<evidence type="ECO:0000256" key="5">
    <source>
        <dbReference type="ARBA" id="ARBA00038039"/>
    </source>
</evidence>
<evidence type="ECO:0000256" key="7">
    <source>
        <dbReference type="SAM" id="MobiDB-lite"/>
    </source>
</evidence>
<protein>
    <recommendedName>
        <fullName evidence="11">Vacuolar membrane PQ loop repeat protein</fullName>
    </recommendedName>
</protein>
<dbReference type="InterPro" id="IPR006603">
    <property type="entry name" value="PQ-loop_rpt"/>
</dbReference>
<name>A0A5E8BBG1_9ASCO</name>
<dbReference type="Pfam" id="PF04193">
    <property type="entry name" value="PQ-loop"/>
    <property type="match status" value="2"/>
</dbReference>
<feature type="transmembrane region" description="Helical" evidence="8">
    <location>
        <begin position="345"/>
        <end position="365"/>
    </location>
</feature>
<dbReference type="PANTHER" id="PTHR16201">
    <property type="entry name" value="SEVEN TRANSMEMBRANE PROTEIN 1-RELATED"/>
    <property type="match status" value="1"/>
</dbReference>
<dbReference type="AlphaFoldDB" id="A0A5E8BBG1"/>
<dbReference type="SMART" id="SM00679">
    <property type="entry name" value="CTNS"/>
    <property type="match status" value="2"/>
</dbReference>
<evidence type="ECO:0000256" key="4">
    <source>
        <dbReference type="ARBA" id="ARBA00023136"/>
    </source>
</evidence>
<feature type="compositionally biased region" description="Basic residues" evidence="7">
    <location>
        <begin position="201"/>
        <end position="210"/>
    </location>
</feature>
<dbReference type="GeneID" id="43580654"/>
<dbReference type="GO" id="GO:0034486">
    <property type="term" value="P:vacuolar transmembrane transport"/>
    <property type="evidence" value="ECO:0007669"/>
    <property type="project" value="UniProtKB-ARBA"/>
</dbReference>
<dbReference type="GO" id="GO:0015174">
    <property type="term" value="F:basic amino acid transmembrane transporter activity"/>
    <property type="evidence" value="ECO:0007669"/>
    <property type="project" value="UniProtKB-ARBA"/>
</dbReference>
<evidence type="ECO:0000256" key="6">
    <source>
        <dbReference type="ARBA" id="ARBA00050768"/>
    </source>
</evidence>
<feature type="transmembrane region" description="Helical" evidence="8">
    <location>
        <begin position="231"/>
        <end position="249"/>
    </location>
</feature>
<dbReference type="OrthoDB" id="8048523at2759"/>
<sequence length="374" mass="41140">MAGPITPYWAASAHAISGALIHIAANKSTHTRVALSGISSSISLACWIVLLLPQLIEQWRLKSSEGISPIFIGIWFIGDLCNLSGSIWAGLLPGVILLAFWFCFTDALMFFSYFYYKQSKFQNHHHVIRRRSTFGHQAEEAGPIEYNNNNNNNNNNSSSSSNQQQVADPSQPLLGRRDSVSSQGPSTYTEPTAQSSQPASTRRKSSKKQRRDSLASIIDAPSTSSNVFQQYLLPILFVIAAGVVGYLFSDQETEGQNPGNDDGSDSPKAVGPEILGYLSAVLYLGARIPQIIQNYQKKSVYGLSLLFFLFSIMGNISYAGGILFYCNDWEYVKVYLPWLLGSLGTVSEDIIIIIQFFVYGAYVAAPNDSAILEE</sequence>
<dbReference type="PANTHER" id="PTHR16201:SF44">
    <property type="entry name" value="SEVEN TRANSMEMBRANE PROTEIN 1"/>
    <property type="match status" value="1"/>
</dbReference>